<dbReference type="InterPro" id="IPR002931">
    <property type="entry name" value="Transglutaminase-like"/>
</dbReference>
<dbReference type="RefSeq" id="WP_136497348.1">
    <property type="nucleotide sequence ID" value="NZ_CP046052.1"/>
</dbReference>
<keyword evidence="3" id="KW-1185">Reference proteome</keyword>
<dbReference type="EMBL" id="CP046052">
    <property type="protein sequence ID" value="QGM47412.1"/>
    <property type="molecule type" value="Genomic_DNA"/>
</dbReference>
<dbReference type="SMART" id="SM00460">
    <property type="entry name" value="TGc"/>
    <property type="match status" value="1"/>
</dbReference>
<dbReference type="Proteomes" id="UP000309061">
    <property type="component" value="Chromosome"/>
</dbReference>
<name>A0A6B8KIC8_9HYPH</name>
<dbReference type="PANTHER" id="PTHR33490:SF7">
    <property type="entry name" value="BLR2979 PROTEIN"/>
    <property type="match status" value="1"/>
</dbReference>
<dbReference type="InterPro" id="IPR038765">
    <property type="entry name" value="Papain-like_cys_pep_sf"/>
</dbReference>
<gene>
    <name evidence="2" type="ORF">H2LOC_017915</name>
</gene>
<dbReference type="Gene3D" id="3.10.620.30">
    <property type="match status" value="1"/>
</dbReference>
<dbReference type="Pfam" id="PF01841">
    <property type="entry name" value="Transglut_core"/>
    <property type="match status" value="1"/>
</dbReference>
<organism evidence="2 3">
    <name type="scientific">Methylocystis heyeri</name>
    <dbReference type="NCBI Taxonomy" id="391905"/>
    <lineage>
        <taxon>Bacteria</taxon>
        <taxon>Pseudomonadati</taxon>
        <taxon>Pseudomonadota</taxon>
        <taxon>Alphaproteobacteria</taxon>
        <taxon>Hyphomicrobiales</taxon>
        <taxon>Methylocystaceae</taxon>
        <taxon>Methylocystis</taxon>
    </lineage>
</organism>
<sequence length="306" mass="33357">MIYEIRHVTSYDYAAPVASARCLLRLLPRDDGGQRVLRSAVGLAPQPSRRNERVDFFGNRVIEASIGSPHSALQITLEARIDVRRPQPPAAALTPIWETARRAAASSQSLGPLSPAHFLFPGRLTPLQAAVTGYARESFPEGRPVLEGALDLMRRIHADFRYDPAATEVTTPLPEAFARRSGVCQDFAHIMIVALRGLGLPAAYVSGYLRTLPAPGEKRLEGADASHAWISLWCGPAFGWLQLDPTNNMLVCDEHVVLAVGRDYADVSPIDGVILGAGKQRLQVSVDVKALEGLRNPAGDLREIRY</sequence>
<dbReference type="OrthoDB" id="9804023at2"/>
<dbReference type="AlphaFoldDB" id="A0A6B8KIC8"/>
<feature type="domain" description="Transglutaminase-like" evidence="1">
    <location>
        <begin position="176"/>
        <end position="247"/>
    </location>
</feature>
<dbReference type="PANTHER" id="PTHR33490">
    <property type="entry name" value="BLR5614 PROTEIN-RELATED"/>
    <property type="match status" value="1"/>
</dbReference>
<evidence type="ECO:0000259" key="1">
    <source>
        <dbReference type="SMART" id="SM00460"/>
    </source>
</evidence>
<accession>A0A6B8KIC8</accession>
<dbReference type="KEGG" id="mhey:H2LOC_017915"/>
<reference evidence="2 3" key="1">
    <citation type="submission" date="2019-11" db="EMBL/GenBank/DDBJ databases">
        <title>The genome sequence of Methylocystis heyeri.</title>
        <authorList>
            <person name="Oshkin I.Y."/>
            <person name="Miroshnikov K."/>
            <person name="Dedysh S.N."/>
        </authorList>
    </citation>
    <scope>NUCLEOTIDE SEQUENCE [LARGE SCALE GENOMIC DNA]</scope>
    <source>
        <strain evidence="2 3">H2</strain>
    </source>
</reference>
<evidence type="ECO:0000313" key="3">
    <source>
        <dbReference type="Proteomes" id="UP000309061"/>
    </source>
</evidence>
<protein>
    <submittedName>
        <fullName evidence="2">Transglutaminase family protein</fullName>
    </submittedName>
</protein>
<dbReference type="InterPro" id="IPR013589">
    <property type="entry name" value="Bac_transglu_N"/>
</dbReference>
<dbReference type="Pfam" id="PF08379">
    <property type="entry name" value="Bact_transglu_N"/>
    <property type="match status" value="1"/>
</dbReference>
<proteinExistence type="predicted"/>
<evidence type="ECO:0000313" key="2">
    <source>
        <dbReference type="EMBL" id="QGM47412.1"/>
    </source>
</evidence>
<dbReference type="SUPFAM" id="SSF54001">
    <property type="entry name" value="Cysteine proteinases"/>
    <property type="match status" value="1"/>
</dbReference>